<dbReference type="HOGENOM" id="CLU_036782_1_0_9"/>
<dbReference type="EMBL" id="CP003422">
    <property type="protein sequence ID" value="AFH63380.1"/>
    <property type="molecule type" value="Genomic_DNA"/>
</dbReference>
<keyword evidence="2" id="KW-0325">Glycoprotein</keyword>
<proteinExistence type="predicted"/>
<dbReference type="PANTHER" id="PTHR42970">
    <property type="entry name" value="PECTATE LYASE C-RELATED"/>
    <property type="match status" value="1"/>
</dbReference>
<dbReference type="OrthoDB" id="9804686at2"/>
<dbReference type="Proteomes" id="UP000007392">
    <property type="component" value="Chromosome"/>
</dbReference>
<gene>
    <name evidence="4" type="ORF">B2K_22240</name>
</gene>
<evidence type="ECO:0000256" key="3">
    <source>
        <dbReference type="SAM" id="SignalP"/>
    </source>
</evidence>
<organism evidence="4 5">
    <name type="scientific">Paenibacillus mucilaginosus K02</name>
    <dbReference type="NCBI Taxonomy" id="997761"/>
    <lineage>
        <taxon>Bacteria</taxon>
        <taxon>Bacillati</taxon>
        <taxon>Bacillota</taxon>
        <taxon>Bacilli</taxon>
        <taxon>Bacillales</taxon>
        <taxon>Paenibacillaceae</taxon>
        <taxon>Paenibacillus</taxon>
    </lineage>
</organism>
<dbReference type="AlphaFoldDB" id="I0BLY3"/>
<sequence length="440" mass="46042">MISAIKRTLSRRIGTSILSFALLVTAAASAPSGLLPAAAAASVFPGAQGYGVDTPAGRGGTVIKVTNLNADGAGSLKAALAAKGPRIIVFEVGGFIDLGQQTLVVSEPYVTIAGQTAPSPGITLIRGGMQIKTHDVLMKHIRFRMGDAGAAKGSGYEPDVSTYGANAYNIVIDHCSFAWGVDETLSASGPRFDGPNGTSRKLTFSNNIIAEGLHDSVHAKGPHSMGTLIHDYVTDAAVVGNLFAHNYERNPWFKGFAAGVIVNNVIHNPGKWAMRLGYVPGEWTSSTITPQGPKVSIVGNYMRHGVNTVSGLGLVGTNSNSGEAYMEDNKAVDRSGQAVPQTFGGVKLLGSKPSWPASGLTVRPSTEVLAYVTQHAGARPKDRDAVDKRIVSETLNGTGRILNSQNEVGGYPAAAAVTRKLTVPATGIDEWLHQFSVELE</sequence>
<dbReference type="PATRIC" id="fig|997761.3.peg.4381"/>
<evidence type="ECO:0000256" key="2">
    <source>
        <dbReference type="ARBA" id="ARBA00023180"/>
    </source>
</evidence>
<feature type="signal peptide" evidence="3">
    <location>
        <begin position="1"/>
        <end position="30"/>
    </location>
</feature>
<dbReference type="RefSeq" id="WP_014651650.1">
    <property type="nucleotide sequence ID" value="NC_017672.3"/>
</dbReference>
<feature type="chain" id="PRO_5038498604" evidence="3">
    <location>
        <begin position="31"/>
        <end position="440"/>
    </location>
</feature>
<evidence type="ECO:0000313" key="4">
    <source>
        <dbReference type="EMBL" id="AFH63380.1"/>
    </source>
</evidence>
<evidence type="ECO:0000313" key="5">
    <source>
        <dbReference type="Proteomes" id="UP000007392"/>
    </source>
</evidence>
<dbReference type="GO" id="GO:0016829">
    <property type="term" value="F:lyase activity"/>
    <property type="evidence" value="ECO:0007669"/>
    <property type="project" value="UniProtKB-KW"/>
</dbReference>
<dbReference type="InterPro" id="IPR052063">
    <property type="entry name" value="Polysaccharide_Lyase_1"/>
</dbReference>
<keyword evidence="4" id="KW-0456">Lyase</keyword>
<dbReference type="InterPro" id="IPR012334">
    <property type="entry name" value="Pectin_lyas_fold"/>
</dbReference>
<dbReference type="KEGG" id="pmw:B2K_22240"/>
<dbReference type="InterPro" id="IPR011050">
    <property type="entry name" value="Pectin_lyase_fold/virulence"/>
</dbReference>
<name>I0BLY3_9BACL</name>
<keyword evidence="1" id="KW-0479">Metal-binding</keyword>
<accession>I0BLY3</accession>
<dbReference type="Gene3D" id="2.160.20.10">
    <property type="entry name" value="Single-stranded right-handed beta-helix, Pectin lyase-like"/>
    <property type="match status" value="1"/>
</dbReference>
<keyword evidence="3" id="KW-0732">Signal</keyword>
<dbReference type="SUPFAM" id="SSF51126">
    <property type="entry name" value="Pectin lyase-like"/>
    <property type="match status" value="1"/>
</dbReference>
<dbReference type="PANTHER" id="PTHR42970:SF1">
    <property type="entry name" value="PECTATE LYASE C-RELATED"/>
    <property type="match status" value="1"/>
</dbReference>
<reference evidence="4 5" key="1">
    <citation type="submission" date="2013-06" db="EMBL/GenBank/DDBJ databases">
        <title>Complete genome sequence of Paenibacillus mucilaginosus K02.</title>
        <authorList>
            <person name="Xiao B."/>
            <person name="Sun L."/>
            <person name="Xiao L."/>
            <person name="Lian B."/>
        </authorList>
    </citation>
    <scope>NUCLEOTIDE SEQUENCE [LARGE SCALE GENOMIC DNA]</scope>
    <source>
        <strain evidence="4 5">K02</strain>
    </source>
</reference>
<evidence type="ECO:0000256" key="1">
    <source>
        <dbReference type="ARBA" id="ARBA00022723"/>
    </source>
</evidence>
<protein>
    <submittedName>
        <fullName evidence="4">Pectate lyase</fullName>
    </submittedName>
</protein>
<dbReference type="GO" id="GO:0046872">
    <property type="term" value="F:metal ion binding"/>
    <property type="evidence" value="ECO:0007669"/>
    <property type="project" value="UniProtKB-KW"/>
</dbReference>